<evidence type="ECO:0000313" key="2">
    <source>
        <dbReference type="EMBL" id="TCD03741.1"/>
    </source>
</evidence>
<comment type="caution">
    <text evidence="2">The sequence shown here is derived from an EMBL/GenBank/DDBJ whole genome shotgun (WGS) entry which is preliminary data.</text>
</comment>
<dbReference type="EMBL" id="SJSL01000001">
    <property type="protein sequence ID" value="TCD03741.1"/>
    <property type="molecule type" value="Genomic_DNA"/>
</dbReference>
<feature type="compositionally biased region" description="Basic and acidic residues" evidence="1">
    <location>
        <begin position="43"/>
        <end position="56"/>
    </location>
</feature>
<evidence type="ECO:0000313" key="3">
    <source>
        <dbReference type="Proteomes" id="UP000293347"/>
    </source>
</evidence>
<evidence type="ECO:0000256" key="1">
    <source>
        <dbReference type="SAM" id="MobiDB-lite"/>
    </source>
</evidence>
<dbReference type="AlphaFoldDB" id="A0A4R0NRK7"/>
<organism evidence="2 3">
    <name type="scientific">Pedobacter psychroterrae</name>
    <dbReference type="NCBI Taxonomy" id="2530453"/>
    <lineage>
        <taxon>Bacteria</taxon>
        <taxon>Pseudomonadati</taxon>
        <taxon>Bacteroidota</taxon>
        <taxon>Sphingobacteriia</taxon>
        <taxon>Sphingobacteriales</taxon>
        <taxon>Sphingobacteriaceae</taxon>
        <taxon>Pedobacter</taxon>
    </lineage>
</organism>
<proteinExistence type="predicted"/>
<sequence length="144" mass="16158">MSTNDNKPATNKVATDKLHNSDLGETIDFNNLSFDEDKNTFEVDVKGPDKDYDHPFPYETPSDNGADFNSDYDEANPYIGDEYTKRENKIEGGLDAVGMHIDNGEIVAVDPEDELLARTPEDERTDLDEEGYPVNDQPDKPVRS</sequence>
<protein>
    <submittedName>
        <fullName evidence="2">Uncharacterized protein</fullName>
    </submittedName>
</protein>
<dbReference type="Proteomes" id="UP000293347">
    <property type="component" value="Unassembled WGS sequence"/>
</dbReference>
<gene>
    <name evidence="2" type="ORF">EZ437_07250</name>
</gene>
<dbReference type="OrthoDB" id="714337at2"/>
<name>A0A4R0NRK7_9SPHI</name>
<keyword evidence="3" id="KW-1185">Reference proteome</keyword>
<reference evidence="2 3" key="1">
    <citation type="submission" date="2019-02" db="EMBL/GenBank/DDBJ databases">
        <title>Pedobacter sp. RP-1-14 sp. nov., isolated from Arctic soil.</title>
        <authorList>
            <person name="Dahal R.H."/>
        </authorList>
    </citation>
    <scope>NUCLEOTIDE SEQUENCE [LARGE SCALE GENOMIC DNA]</scope>
    <source>
        <strain evidence="2 3">RP-1-14</strain>
    </source>
</reference>
<feature type="region of interest" description="Disordered" evidence="1">
    <location>
        <begin position="108"/>
        <end position="144"/>
    </location>
</feature>
<dbReference type="RefSeq" id="WP_131594642.1">
    <property type="nucleotide sequence ID" value="NZ_SJSL01000001.1"/>
</dbReference>
<accession>A0A4R0NRK7</accession>
<feature type="region of interest" description="Disordered" evidence="1">
    <location>
        <begin position="43"/>
        <end position="71"/>
    </location>
</feature>